<keyword evidence="2" id="KW-0547">Nucleotide-binding</keyword>
<dbReference type="PROSITE" id="PS51194">
    <property type="entry name" value="HELICASE_CTER"/>
    <property type="match status" value="1"/>
</dbReference>
<evidence type="ECO:0000313" key="11">
    <source>
        <dbReference type="Proteomes" id="UP000299102"/>
    </source>
</evidence>
<sequence length="1106" mass="125432">MPRPYRNKSFNRFESRNTVQWAEGVRSRLQRPPGLKGKEIGLYYKNLKGKKKEFRELTMKLNVPKSVVNRVRVLLQVIAKTDEGCQSRVEYTKSEEYRKLIKVQSNNSQTSATYISDNKPNKSEIDDDSILFKTPDPNVIETETIKNENKLSIDNTRYDFQSDHSEPNALLNDLVSVNRFAQYYDSVKESSLQPENIFPGPSSTPDFIPIKDVKIDYDSTEQLFSLRGNGNNQFKYDYYDIITGSFQEKLDKCLADGVAIKNCNKEVENLNAKYLDEFADMSSKAKYKKMLDFRKKLPTYEMANDLLEIVERNQVVVISGETGCGKSTQVPQILLDDAICKKKGANFKILVTQPRRIAASSLAQRVAEERAEQIGNSVGYMVRLEKVEARCRGSIMFCTTGILLADLEVNQGLTSYSHIVLDEVHERDSNVDLAMCMLKQVINKRKDLKLILMSATLDADRLCAYFNDCPRMHIEGLAYPVKDIFLEEILMMTGYTLPPLQPPKYMKKKKQRHGMQKEIMYRADVGPWLESIKHNLNHNCYKTLLDYRIENLNIDLIVELLKYICRGEPGAILVFLPGISDITKLIKMMEESKIFPSTRYEIHAVHSKLPSLQQNKIFVRPPPGIRKIIVATNIAETSITIDDIVYVVDCAKIKVSGLNVENNIATLQTEWVAQANLRQRRGRAGRCQSGICYHLLTTFRVQKLPERLLPELQRSNLLEAVLVVKKLRLGKAVDALNTVPDPPALSTIEAATKHLKLCGALDTTETLTPLGWHLARLPAHPAAGKLLVLGALFGCLDRAASVAAVWGFKDPFMLVIGKEQQVEEAKRNLTLGEPSDHVAISEAIISWENLREGRHSFAYEYFLSIHTLELLSDMKKQFGDNLKQMGFLPSADIKSKWENRNANNLSLFKAIIAASLYPNIGSVRWAGTNPRKTNKVLRVLVRTPEDGKVQLHPSSVMATPRNKQGKQNKLLCTPGANWLVYWFKQKSTQLFLIDVTLVYTMPLLFFGVLKFEDVEDSPTDCYISFSNIKIRCDKETANLLIELRFLLDKVLATKQTPIYAYTARVAYKPAGQATRTWNAQTVRGLRKLAYSDQGCRCRAATDVDFI</sequence>
<dbReference type="GO" id="GO:0003724">
    <property type="term" value="F:RNA helicase activity"/>
    <property type="evidence" value="ECO:0007669"/>
    <property type="project" value="UniProtKB-EC"/>
</dbReference>
<dbReference type="InterPro" id="IPR011545">
    <property type="entry name" value="DEAD/DEAH_box_helicase_dom"/>
</dbReference>
<protein>
    <recommendedName>
        <fullName evidence="1">RNA helicase</fullName>
        <ecNumber evidence="1">3.6.4.13</ecNumber>
    </recommendedName>
</protein>
<dbReference type="Pfam" id="PF07717">
    <property type="entry name" value="OB_NTP_bind"/>
    <property type="match status" value="1"/>
</dbReference>
<dbReference type="SMART" id="SM00847">
    <property type="entry name" value="HA2"/>
    <property type="match status" value="1"/>
</dbReference>
<keyword evidence="11" id="KW-1185">Reference proteome</keyword>
<dbReference type="Pfam" id="PF04408">
    <property type="entry name" value="WHD_HA2"/>
    <property type="match status" value="1"/>
</dbReference>
<dbReference type="GO" id="GO:0005737">
    <property type="term" value="C:cytoplasm"/>
    <property type="evidence" value="ECO:0007669"/>
    <property type="project" value="TreeGrafter"/>
</dbReference>
<evidence type="ECO:0000256" key="5">
    <source>
        <dbReference type="ARBA" id="ARBA00022840"/>
    </source>
</evidence>
<accession>A0A4C1YPF6</accession>
<evidence type="ECO:0000259" key="8">
    <source>
        <dbReference type="PROSITE" id="PS51192"/>
    </source>
</evidence>
<dbReference type="InterPro" id="IPR014001">
    <property type="entry name" value="Helicase_ATP-bd"/>
</dbReference>
<evidence type="ECO:0000256" key="2">
    <source>
        <dbReference type="ARBA" id="ARBA00022741"/>
    </source>
</evidence>
<keyword evidence="5" id="KW-0067">ATP-binding</keyword>
<proteinExistence type="inferred from homology"/>
<dbReference type="Gene3D" id="3.40.50.300">
    <property type="entry name" value="P-loop containing nucleotide triphosphate hydrolases"/>
    <property type="match status" value="2"/>
</dbReference>
<dbReference type="OrthoDB" id="5600252at2759"/>
<dbReference type="Proteomes" id="UP000299102">
    <property type="component" value="Unassembled WGS sequence"/>
</dbReference>
<dbReference type="CDD" id="cd18791">
    <property type="entry name" value="SF2_C_RHA"/>
    <property type="match status" value="1"/>
</dbReference>
<dbReference type="InterPro" id="IPR002464">
    <property type="entry name" value="DNA/RNA_helicase_DEAH_CS"/>
</dbReference>
<evidence type="ECO:0000256" key="6">
    <source>
        <dbReference type="ARBA" id="ARBA00022884"/>
    </source>
</evidence>
<organism evidence="10 11">
    <name type="scientific">Eumeta variegata</name>
    <name type="common">Bagworm moth</name>
    <name type="synonym">Eumeta japonica</name>
    <dbReference type="NCBI Taxonomy" id="151549"/>
    <lineage>
        <taxon>Eukaryota</taxon>
        <taxon>Metazoa</taxon>
        <taxon>Ecdysozoa</taxon>
        <taxon>Arthropoda</taxon>
        <taxon>Hexapoda</taxon>
        <taxon>Insecta</taxon>
        <taxon>Pterygota</taxon>
        <taxon>Neoptera</taxon>
        <taxon>Endopterygota</taxon>
        <taxon>Lepidoptera</taxon>
        <taxon>Glossata</taxon>
        <taxon>Ditrysia</taxon>
        <taxon>Tineoidea</taxon>
        <taxon>Psychidae</taxon>
        <taxon>Oiketicinae</taxon>
        <taxon>Eumeta</taxon>
    </lineage>
</organism>
<evidence type="ECO:0000313" key="10">
    <source>
        <dbReference type="EMBL" id="GBP76774.1"/>
    </source>
</evidence>
<dbReference type="InterPro" id="IPR001650">
    <property type="entry name" value="Helicase_C-like"/>
</dbReference>
<dbReference type="GO" id="GO:0005634">
    <property type="term" value="C:nucleus"/>
    <property type="evidence" value="ECO:0007669"/>
    <property type="project" value="TreeGrafter"/>
</dbReference>
<dbReference type="EMBL" id="BGZK01001303">
    <property type="protein sequence ID" value="GBP76774.1"/>
    <property type="molecule type" value="Genomic_DNA"/>
</dbReference>
<dbReference type="FunFam" id="3.40.50.300:FF:000526">
    <property type="entry name" value="DExH-box ATP-dependent RNA helicase DExH3"/>
    <property type="match status" value="1"/>
</dbReference>
<feature type="domain" description="Helicase C-terminal" evidence="9">
    <location>
        <begin position="556"/>
        <end position="728"/>
    </location>
</feature>
<dbReference type="SMART" id="SM00487">
    <property type="entry name" value="DEXDc"/>
    <property type="match status" value="1"/>
</dbReference>
<dbReference type="AlphaFoldDB" id="A0A4C1YPF6"/>
<keyword evidence="6" id="KW-0694">RNA-binding</keyword>
<dbReference type="InterPro" id="IPR048333">
    <property type="entry name" value="HA2_WH"/>
</dbReference>
<evidence type="ECO:0000259" key="9">
    <source>
        <dbReference type="PROSITE" id="PS51194"/>
    </source>
</evidence>
<dbReference type="InterPro" id="IPR027417">
    <property type="entry name" value="P-loop_NTPase"/>
</dbReference>
<reference evidence="10 11" key="1">
    <citation type="journal article" date="2019" name="Commun. Biol.">
        <title>The bagworm genome reveals a unique fibroin gene that provides high tensile strength.</title>
        <authorList>
            <person name="Kono N."/>
            <person name="Nakamura H."/>
            <person name="Ohtoshi R."/>
            <person name="Tomita M."/>
            <person name="Numata K."/>
            <person name="Arakawa K."/>
        </authorList>
    </citation>
    <scope>NUCLEOTIDE SEQUENCE [LARGE SCALE GENOMIC DNA]</scope>
</reference>
<dbReference type="PANTHER" id="PTHR18934">
    <property type="entry name" value="ATP-DEPENDENT RNA HELICASE"/>
    <property type="match status" value="1"/>
</dbReference>
<dbReference type="PANTHER" id="PTHR18934:SF237">
    <property type="entry name" value="ATP-DEPENDENT DNA_RNA HELICASE DHX36"/>
    <property type="match status" value="1"/>
</dbReference>
<dbReference type="PROSITE" id="PS51192">
    <property type="entry name" value="HELICASE_ATP_BIND_1"/>
    <property type="match status" value="1"/>
</dbReference>
<dbReference type="STRING" id="151549.A0A4C1YPF6"/>
<evidence type="ECO:0000256" key="1">
    <source>
        <dbReference type="ARBA" id="ARBA00012552"/>
    </source>
</evidence>
<dbReference type="Pfam" id="PF00271">
    <property type="entry name" value="Helicase_C"/>
    <property type="match status" value="1"/>
</dbReference>
<dbReference type="GO" id="GO:0016787">
    <property type="term" value="F:hydrolase activity"/>
    <property type="evidence" value="ECO:0007669"/>
    <property type="project" value="UniProtKB-KW"/>
</dbReference>
<dbReference type="GO" id="GO:0003678">
    <property type="term" value="F:DNA helicase activity"/>
    <property type="evidence" value="ECO:0007669"/>
    <property type="project" value="TreeGrafter"/>
</dbReference>
<dbReference type="GO" id="GO:0051880">
    <property type="term" value="F:G-quadruplex DNA binding"/>
    <property type="evidence" value="ECO:0007669"/>
    <property type="project" value="TreeGrafter"/>
</dbReference>
<dbReference type="InterPro" id="IPR011709">
    <property type="entry name" value="DEAD-box_helicase_OB_fold"/>
</dbReference>
<feature type="domain" description="Helicase ATP-binding" evidence="8">
    <location>
        <begin position="307"/>
        <end position="475"/>
    </location>
</feature>
<gene>
    <name evidence="10" type="primary">DHX36</name>
    <name evidence="10" type="ORF">EVAR_57299_1</name>
</gene>
<dbReference type="SMART" id="SM00490">
    <property type="entry name" value="HELICc"/>
    <property type="match status" value="1"/>
</dbReference>
<dbReference type="SUPFAM" id="SSF52540">
    <property type="entry name" value="P-loop containing nucleoside triphosphate hydrolases"/>
    <property type="match status" value="1"/>
</dbReference>
<keyword evidence="4 10" id="KW-0347">Helicase</keyword>
<dbReference type="Gene3D" id="1.20.120.1080">
    <property type="match status" value="1"/>
</dbReference>
<dbReference type="GO" id="GO:0002151">
    <property type="term" value="F:G-quadruplex RNA binding"/>
    <property type="evidence" value="ECO:0007669"/>
    <property type="project" value="TreeGrafter"/>
</dbReference>
<dbReference type="InterPro" id="IPR007502">
    <property type="entry name" value="Helicase-assoc_dom"/>
</dbReference>
<dbReference type="GO" id="GO:0005524">
    <property type="term" value="F:ATP binding"/>
    <property type="evidence" value="ECO:0007669"/>
    <property type="project" value="UniProtKB-KW"/>
</dbReference>
<comment type="caution">
    <text evidence="10">The sequence shown here is derived from an EMBL/GenBank/DDBJ whole genome shotgun (WGS) entry which is preliminary data.</text>
</comment>
<dbReference type="Pfam" id="PF00270">
    <property type="entry name" value="DEAD"/>
    <property type="match status" value="1"/>
</dbReference>
<comment type="similarity">
    <text evidence="7">Belongs to the DExH box helicase family.</text>
</comment>
<evidence type="ECO:0000256" key="3">
    <source>
        <dbReference type="ARBA" id="ARBA00022801"/>
    </source>
</evidence>
<keyword evidence="3" id="KW-0378">Hydrolase</keyword>
<name>A0A4C1YPF6_EUMVA</name>
<dbReference type="Pfam" id="PF21010">
    <property type="entry name" value="HA2_C"/>
    <property type="match status" value="1"/>
</dbReference>
<dbReference type="EC" id="3.6.4.13" evidence="1"/>
<evidence type="ECO:0000256" key="7">
    <source>
        <dbReference type="ARBA" id="ARBA00060772"/>
    </source>
</evidence>
<evidence type="ECO:0000256" key="4">
    <source>
        <dbReference type="ARBA" id="ARBA00022806"/>
    </source>
</evidence>
<dbReference type="CDD" id="cd17917">
    <property type="entry name" value="DEXHc_RHA-like"/>
    <property type="match status" value="1"/>
</dbReference>
<dbReference type="PROSITE" id="PS00690">
    <property type="entry name" value="DEAH_ATP_HELICASE"/>
    <property type="match status" value="1"/>
</dbReference>